<keyword evidence="12" id="KW-1185">Reference proteome</keyword>
<dbReference type="GO" id="GO:0140359">
    <property type="term" value="F:ABC-type transporter activity"/>
    <property type="evidence" value="ECO:0007669"/>
    <property type="project" value="InterPro"/>
</dbReference>
<evidence type="ECO:0000256" key="3">
    <source>
        <dbReference type="ARBA" id="ARBA00022692"/>
    </source>
</evidence>
<dbReference type="CDD" id="cd18579">
    <property type="entry name" value="ABC_6TM_ABCC_D1"/>
    <property type="match status" value="1"/>
</dbReference>
<evidence type="ECO:0000256" key="1">
    <source>
        <dbReference type="ARBA" id="ARBA00004141"/>
    </source>
</evidence>
<dbReference type="EMBL" id="CYKH01000011">
    <property type="protein sequence ID" value="CUE58333.1"/>
    <property type="molecule type" value="Genomic_DNA"/>
</dbReference>
<accession>A0A0S4INA2</accession>
<keyword evidence="3 9" id="KW-0812">Transmembrane</keyword>
<dbReference type="PANTHER" id="PTHR24223">
    <property type="entry name" value="ATP-BINDING CASSETTE SUB-FAMILY C"/>
    <property type="match status" value="1"/>
</dbReference>
<evidence type="ECO:0000256" key="4">
    <source>
        <dbReference type="ARBA" id="ARBA00022741"/>
    </source>
</evidence>
<proteinExistence type="predicted"/>
<keyword evidence="5" id="KW-0067">ATP-binding</keyword>
<keyword evidence="6 9" id="KW-1133">Transmembrane helix</keyword>
<gene>
    <name evidence="11" type="ORF">BSAL_49240</name>
</gene>
<organism evidence="11 12">
    <name type="scientific">Bodo saltans</name>
    <name type="common">Flagellated protozoan</name>
    <dbReference type="NCBI Taxonomy" id="75058"/>
    <lineage>
        <taxon>Eukaryota</taxon>
        <taxon>Discoba</taxon>
        <taxon>Euglenozoa</taxon>
        <taxon>Kinetoplastea</taxon>
        <taxon>Metakinetoplastina</taxon>
        <taxon>Eubodonida</taxon>
        <taxon>Bodonidae</taxon>
        <taxon>Bodo</taxon>
    </lineage>
</organism>
<feature type="domain" description="ABC transmembrane type-1" evidence="10">
    <location>
        <begin position="179"/>
        <end position="439"/>
    </location>
</feature>
<dbReference type="Gene3D" id="1.20.1560.10">
    <property type="entry name" value="ABC transporter type 1, transmembrane domain"/>
    <property type="match status" value="1"/>
</dbReference>
<keyword evidence="7 9" id="KW-0472">Membrane</keyword>
<dbReference type="Proteomes" id="UP000051952">
    <property type="component" value="Unassembled WGS sequence"/>
</dbReference>
<dbReference type="InterPro" id="IPR050173">
    <property type="entry name" value="ABC_transporter_C-like"/>
</dbReference>
<dbReference type="GO" id="GO:0016020">
    <property type="term" value="C:membrane"/>
    <property type="evidence" value="ECO:0007669"/>
    <property type="project" value="UniProtKB-SubCell"/>
</dbReference>
<sequence length="439" mass="49080">MSKGNRKVFYPEDMPKGEEEDVLNPISFSVFSWVSPMLARGWQRFQSGSLLGNDDLMKLPRDESAIASYGMFHELYSHWKTEVAERVDRAKAIYEESRANTKKEAQIRSNEPISPGDADGGGDVPLQHMNSIGRDRVADDEDDEATKQLAAVVREAQEELQNPMKLLMIIIKANRSDMLLSAFFRLFQDGSSIASPFVLRELIKCEPEYAVFGSEGGITKWEGFVYGIVLAIIGWLMWVFTNLSQFYTNKAFARMRAAFAMAVYEKTLKLDRSQLANVGRIQQMHSSDTYKFVDLSMFISTTWSAPMVVAGALIALYFFVGYAGLLSLATMLVLMPPQAMIMQGMMSVTIAATGIADERIQAMDELCQGIRVVKFMAWEESNIATILGIRLREVSQFYNANFYRSGLITMLSATNLLVSLVVFAVAYAIGDPVSLSNVF</sequence>
<dbReference type="VEuPathDB" id="TriTrypDB:BSAL_49240"/>
<dbReference type="OrthoDB" id="6500128at2759"/>
<comment type="subcellular location">
    <subcellularLocation>
        <location evidence="1">Membrane</location>
        <topology evidence="1">Multi-pass membrane protein</topology>
    </subcellularLocation>
</comment>
<name>A0A0S4INA2_BODSA</name>
<feature type="transmembrane region" description="Helical" evidence="9">
    <location>
        <begin position="407"/>
        <end position="429"/>
    </location>
</feature>
<reference evidence="12" key="1">
    <citation type="submission" date="2015-09" db="EMBL/GenBank/DDBJ databases">
        <authorList>
            <consortium name="Pathogen Informatics"/>
        </authorList>
    </citation>
    <scope>NUCLEOTIDE SEQUENCE [LARGE SCALE GENOMIC DNA]</scope>
    <source>
        <strain evidence="12">Lake Konstanz</strain>
    </source>
</reference>
<feature type="transmembrane region" description="Helical" evidence="9">
    <location>
        <begin position="307"/>
        <end position="335"/>
    </location>
</feature>
<evidence type="ECO:0000256" key="9">
    <source>
        <dbReference type="SAM" id="Phobius"/>
    </source>
</evidence>
<evidence type="ECO:0000259" key="10">
    <source>
        <dbReference type="PROSITE" id="PS50929"/>
    </source>
</evidence>
<dbReference type="InterPro" id="IPR044746">
    <property type="entry name" value="ABCC_6TM_D1"/>
</dbReference>
<keyword evidence="4" id="KW-0547">Nucleotide-binding</keyword>
<evidence type="ECO:0000256" key="2">
    <source>
        <dbReference type="ARBA" id="ARBA00022448"/>
    </source>
</evidence>
<dbReference type="PROSITE" id="PS50929">
    <property type="entry name" value="ABC_TM1F"/>
    <property type="match status" value="1"/>
</dbReference>
<feature type="non-terminal residue" evidence="11">
    <location>
        <position position="439"/>
    </location>
</feature>
<evidence type="ECO:0000313" key="11">
    <source>
        <dbReference type="EMBL" id="CUE58333.1"/>
    </source>
</evidence>
<feature type="transmembrane region" description="Helical" evidence="9">
    <location>
        <begin position="223"/>
        <end position="240"/>
    </location>
</feature>
<protein>
    <submittedName>
        <fullName evidence="11">ABC transporter, putative</fullName>
    </submittedName>
</protein>
<evidence type="ECO:0000256" key="5">
    <source>
        <dbReference type="ARBA" id="ARBA00022840"/>
    </source>
</evidence>
<dbReference type="AlphaFoldDB" id="A0A0S4INA2"/>
<dbReference type="Pfam" id="PF00664">
    <property type="entry name" value="ABC_membrane"/>
    <property type="match status" value="1"/>
</dbReference>
<dbReference type="SUPFAM" id="SSF90123">
    <property type="entry name" value="ABC transporter transmembrane region"/>
    <property type="match status" value="1"/>
</dbReference>
<dbReference type="OMA" id="FMAWEES"/>
<keyword evidence="2" id="KW-0813">Transport</keyword>
<dbReference type="GO" id="GO:0005524">
    <property type="term" value="F:ATP binding"/>
    <property type="evidence" value="ECO:0007669"/>
    <property type="project" value="UniProtKB-KW"/>
</dbReference>
<evidence type="ECO:0000256" key="6">
    <source>
        <dbReference type="ARBA" id="ARBA00022989"/>
    </source>
</evidence>
<evidence type="ECO:0000256" key="7">
    <source>
        <dbReference type="ARBA" id="ARBA00023136"/>
    </source>
</evidence>
<evidence type="ECO:0000256" key="8">
    <source>
        <dbReference type="SAM" id="MobiDB-lite"/>
    </source>
</evidence>
<dbReference type="InterPro" id="IPR036640">
    <property type="entry name" value="ABC1_TM_sf"/>
</dbReference>
<dbReference type="InterPro" id="IPR011527">
    <property type="entry name" value="ABC1_TM_dom"/>
</dbReference>
<evidence type="ECO:0000313" key="12">
    <source>
        <dbReference type="Proteomes" id="UP000051952"/>
    </source>
</evidence>
<feature type="region of interest" description="Disordered" evidence="8">
    <location>
        <begin position="102"/>
        <end position="122"/>
    </location>
</feature>